<name>A0AAE1HXI4_9NEOP</name>
<sequence>MDGDGRMYMPIEIHGRDFSGLLDSGANRSIVGRRGWAKLSDVSFMGGAEWDRLKEEGVTLSESAVTAVRVANGERCPVLGRVDLPVRVSDDKKVVSFLVVPALPHEMILGMDFWRAFGLVVDASKGRAGVGEPQVAEVNEVVVPRDGLDEQQRAALEGLVERFRPSLAGSHHVQLLTRWSERYHEDGKVGVLPDDDCVAAPFSFLKSGHHDISVSIGRSLNHLYACGL</sequence>
<accession>A0AAE1HXI4</accession>
<evidence type="ECO:0000313" key="2">
    <source>
        <dbReference type="Proteomes" id="UP001219518"/>
    </source>
</evidence>
<comment type="caution">
    <text evidence="1">The sequence shown here is derived from an EMBL/GenBank/DDBJ whole genome shotgun (WGS) entry which is preliminary data.</text>
</comment>
<proteinExistence type="predicted"/>
<reference evidence="1" key="1">
    <citation type="submission" date="2021-07" db="EMBL/GenBank/DDBJ databases">
        <authorList>
            <person name="Catto M.A."/>
            <person name="Jacobson A."/>
            <person name="Kennedy G."/>
            <person name="Labadie P."/>
            <person name="Hunt B.G."/>
            <person name="Srinivasan R."/>
        </authorList>
    </citation>
    <scope>NUCLEOTIDE SEQUENCE</scope>
    <source>
        <strain evidence="1">PL_HMW_Pooled</strain>
        <tissue evidence="1">Head</tissue>
    </source>
</reference>
<dbReference type="GO" id="GO:0006508">
    <property type="term" value="P:proteolysis"/>
    <property type="evidence" value="ECO:0007669"/>
    <property type="project" value="InterPro"/>
</dbReference>
<dbReference type="Proteomes" id="UP001219518">
    <property type="component" value="Unassembled WGS sequence"/>
</dbReference>
<dbReference type="InterPro" id="IPR021109">
    <property type="entry name" value="Peptidase_aspartic_dom_sf"/>
</dbReference>
<dbReference type="InterPro" id="IPR001969">
    <property type="entry name" value="Aspartic_peptidase_AS"/>
</dbReference>
<evidence type="ECO:0000313" key="1">
    <source>
        <dbReference type="EMBL" id="KAK3928366.1"/>
    </source>
</evidence>
<dbReference type="SUPFAM" id="SSF50630">
    <property type="entry name" value="Acid proteases"/>
    <property type="match status" value="1"/>
</dbReference>
<protein>
    <submittedName>
        <fullName evidence="1">DNA damage-inducible protein 1</fullName>
    </submittedName>
</protein>
<dbReference type="GO" id="GO:0004190">
    <property type="term" value="F:aspartic-type endopeptidase activity"/>
    <property type="evidence" value="ECO:0007669"/>
    <property type="project" value="InterPro"/>
</dbReference>
<organism evidence="1 2">
    <name type="scientific">Frankliniella fusca</name>
    <dbReference type="NCBI Taxonomy" id="407009"/>
    <lineage>
        <taxon>Eukaryota</taxon>
        <taxon>Metazoa</taxon>
        <taxon>Ecdysozoa</taxon>
        <taxon>Arthropoda</taxon>
        <taxon>Hexapoda</taxon>
        <taxon>Insecta</taxon>
        <taxon>Pterygota</taxon>
        <taxon>Neoptera</taxon>
        <taxon>Paraneoptera</taxon>
        <taxon>Thysanoptera</taxon>
        <taxon>Terebrantia</taxon>
        <taxon>Thripoidea</taxon>
        <taxon>Thripidae</taxon>
        <taxon>Frankliniella</taxon>
    </lineage>
</organism>
<dbReference type="PROSITE" id="PS00141">
    <property type="entry name" value="ASP_PROTEASE"/>
    <property type="match status" value="1"/>
</dbReference>
<gene>
    <name evidence="1" type="ORF">KUF71_016613</name>
</gene>
<dbReference type="Gene3D" id="2.40.70.10">
    <property type="entry name" value="Acid Proteases"/>
    <property type="match status" value="1"/>
</dbReference>
<dbReference type="AlphaFoldDB" id="A0AAE1HXI4"/>
<dbReference type="Pfam" id="PF13650">
    <property type="entry name" value="Asp_protease_2"/>
    <property type="match status" value="1"/>
</dbReference>
<dbReference type="CDD" id="cd00303">
    <property type="entry name" value="retropepsin_like"/>
    <property type="match status" value="1"/>
</dbReference>
<keyword evidence="2" id="KW-1185">Reference proteome</keyword>
<reference evidence="1" key="2">
    <citation type="journal article" date="2023" name="BMC Genomics">
        <title>Pest status, molecular evolution, and epigenetic factors derived from the genome assembly of Frankliniella fusca, a thysanopteran phytovirus vector.</title>
        <authorList>
            <person name="Catto M.A."/>
            <person name="Labadie P.E."/>
            <person name="Jacobson A.L."/>
            <person name="Kennedy G.G."/>
            <person name="Srinivasan R."/>
            <person name="Hunt B.G."/>
        </authorList>
    </citation>
    <scope>NUCLEOTIDE SEQUENCE</scope>
    <source>
        <strain evidence="1">PL_HMW_Pooled</strain>
    </source>
</reference>
<dbReference type="EMBL" id="JAHWGI010001327">
    <property type="protein sequence ID" value="KAK3928366.1"/>
    <property type="molecule type" value="Genomic_DNA"/>
</dbReference>